<dbReference type="Gene3D" id="3.40.50.720">
    <property type="entry name" value="NAD(P)-binding Rossmann-like Domain"/>
    <property type="match status" value="1"/>
</dbReference>
<comment type="similarity">
    <text evidence="2">Belongs to the zinc-containing alcohol dehydrogenase family. Quinone oxidoreductase subfamily.</text>
</comment>
<dbReference type="InterPro" id="IPR020843">
    <property type="entry name" value="ER"/>
</dbReference>
<dbReference type="RefSeq" id="WP_006955988.1">
    <property type="nucleotide sequence ID" value="NZ_DAIRLQ010000004.1"/>
</dbReference>
<dbReference type="Gene3D" id="3.90.180.10">
    <property type="entry name" value="Medium-chain alcohol dehydrogenases, catalytic domain"/>
    <property type="match status" value="1"/>
</dbReference>
<dbReference type="PANTHER" id="PTHR44154:SF1">
    <property type="entry name" value="QUINONE OXIDOREDUCTASE"/>
    <property type="match status" value="1"/>
</dbReference>
<sequence>MKAVGVKKSLPITEQEALVDIEIPKPSVGDNELLIKVTAVAVNPVDTKIRMRIGQADDYKVLGWDAVGIVENKGKHVSGFEIGDRVYYAGDISKPGCNAEYHCVDYRIVGHAPQSLDDLAAAALPLTSLTAWELSFDRLQLNHPSVHEQRCVLIFGGAGGVGSIMIQLLKQLTDVTVIATASRDETQAWVKQLGADYVINHHGDIKQQLEGLPQPTDIALLTHSGDYFETATEVIAPQGRIGIIDDPEDALDIRLLKQKSISLHWEFMYTRSLFETADISAQRDILNQVSELINNGQIRSTEGTRLNAMSASTLKQAHQLLESGKAIGKIVLPVAY</sequence>
<dbReference type="NCBIfam" id="TIGR02817">
    <property type="entry name" value="adh_fam_1"/>
    <property type="match status" value="1"/>
</dbReference>
<dbReference type="SUPFAM" id="SSF51735">
    <property type="entry name" value="NAD(P)-binding Rossmann-fold domains"/>
    <property type="match status" value="1"/>
</dbReference>
<dbReference type="AlphaFoldDB" id="A0A348WMF6"/>
<dbReference type="Proteomes" id="UP000262878">
    <property type="component" value="Unassembled WGS sequence"/>
</dbReference>
<keyword evidence="2" id="KW-0479">Metal-binding</keyword>
<evidence type="ECO:0000259" key="3">
    <source>
        <dbReference type="SMART" id="SM00829"/>
    </source>
</evidence>
<dbReference type="CDD" id="cd08252">
    <property type="entry name" value="AL_MDR"/>
    <property type="match status" value="1"/>
</dbReference>
<dbReference type="InterPro" id="IPR013154">
    <property type="entry name" value="ADH-like_N"/>
</dbReference>
<dbReference type="InterPro" id="IPR014182">
    <property type="entry name" value="ADH_Zn_typ-1"/>
</dbReference>
<reference evidence="4 5" key="1">
    <citation type="journal article" date="2018" name="Nat. Biotechnol.">
        <title>A standardized bacterial taxonomy based on genome phylogeny substantially revises the tree of life.</title>
        <authorList>
            <person name="Parks D.H."/>
            <person name="Chuvochina M."/>
            <person name="Waite D.W."/>
            <person name="Rinke C."/>
            <person name="Skarshewski A."/>
            <person name="Chaumeil P.A."/>
            <person name="Hugenholtz P."/>
        </authorList>
    </citation>
    <scope>NUCLEOTIDE SEQUENCE [LARGE SCALE GENOMIC DNA]</scope>
    <source>
        <strain evidence="4">UBA9360</strain>
    </source>
</reference>
<accession>A0A348WMF6</accession>
<evidence type="ECO:0000313" key="4">
    <source>
        <dbReference type="EMBL" id="HAR55718.1"/>
    </source>
</evidence>
<proteinExistence type="inferred from homology"/>
<dbReference type="GO" id="GO:0008270">
    <property type="term" value="F:zinc ion binding"/>
    <property type="evidence" value="ECO:0007669"/>
    <property type="project" value="InterPro"/>
</dbReference>
<keyword evidence="1" id="KW-0521">NADP</keyword>
<dbReference type="Pfam" id="PF08240">
    <property type="entry name" value="ADH_N"/>
    <property type="match status" value="1"/>
</dbReference>
<dbReference type="GO" id="GO:0016491">
    <property type="term" value="F:oxidoreductase activity"/>
    <property type="evidence" value="ECO:0007669"/>
    <property type="project" value="UniProtKB-KW"/>
</dbReference>
<dbReference type="InterPro" id="IPR051603">
    <property type="entry name" value="Zinc-ADH_QOR/CCCR"/>
</dbReference>
<keyword evidence="2" id="KW-0560">Oxidoreductase</keyword>
<keyword evidence="2" id="KW-0862">Zinc</keyword>
<protein>
    <recommendedName>
        <fullName evidence="2">Zinc-type alcohol dehydrogenase-like protein</fullName>
    </recommendedName>
</protein>
<dbReference type="PANTHER" id="PTHR44154">
    <property type="entry name" value="QUINONE OXIDOREDUCTASE"/>
    <property type="match status" value="1"/>
</dbReference>
<dbReference type="SMART" id="SM00829">
    <property type="entry name" value="PKS_ER"/>
    <property type="match status" value="1"/>
</dbReference>
<evidence type="ECO:0000256" key="2">
    <source>
        <dbReference type="RuleBase" id="RU364000"/>
    </source>
</evidence>
<organism evidence="4 5">
    <name type="scientific">Idiomarina baltica</name>
    <dbReference type="NCBI Taxonomy" id="190892"/>
    <lineage>
        <taxon>Bacteria</taxon>
        <taxon>Pseudomonadati</taxon>
        <taxon>Pseudomonadota</taxon>
        <taxon>Gammaproteobacteria</taxon>
        <taxon>Alteromonadales</taxon>
        <taxon>Idiomarinaceae</taxon>
        <taxon>Idiomarina</taxon>
    </lineage>
</organism>
<evidence type="ECO:0000256" key="1">
    <source>
        <dbReference type="ARBA" id="ARBA00022857"/>
    </source>
</evidence>
<feature type="domain" description="Enoyl reductase (ER)" evidence="3">
    <location>
        <begin position="11"/>
        <end position="332"/>
    </location>
</feature>
<dbReference type="Pfam" id="PF13602">
    <property type="entry name" value="ADH_zinc_N_2"/>
    <property type="match status" value="1"/>
</dbReference>
<comment type="caution">
    <text evidence="4">The sequence shown here is derived from an EMBL/GenBank/DDBJ whole genome shotgun (WGS) entry which is preliminary data.</text>
</comment>
<dbReference type="InterPro" id="IPR036291">
    <property type="entry name" value="NAD(P)-bd_dom_sf"/>
</dbReference>
<dbReference type="EMBL" id="DMUP01000064">
    <property type="protein sequence ID" value="HAR55718.1"/>
    <property type="molecule type" value="Genomic_DNA"/>
</dbReference>
<dbReference type="SUPFAM" id="SSF50129">
    <property type="entry name" value="GroES-like"/>
    <property type="match status" value="1"/>
</dbReference>
<evidence type="ECO:0000313" key="5">
    <source>
        <dbReference type="Proteomes" id="UP000262878"/>
    </source>
</evidence>
<dbReference type="STRING" id="314276.OS145_07032"/>
<name>A0A348WMF6_9GAMM</name>
<dbReference type="InterPro" id="IPR011032">
    <property type="entry name" value="GroES-like_sf"/>
</dbReference>
<gene>
    <name evidence="4" type="ORF">DCR58_02910</name>
</gene>